<feature type="domain" description="Aminoglycoside phosphotransferase" evidence="1">
    <location>
        <begin position="5"/>
        <end position="196"/>
    </location>
</feature>
<dbReference type="Pfam" id="PF01636">
    <property type="entry name" value="APH"/>
    <property type="match status" value="1"/>
</dbReference>
<evidence type="ECO:0000313" key="2">
    <source>
        <dbReference type="EMBL" id="KAK9418737.1"/>
    </source>
</evidence>
<evidence type="ECO:0000259" key="1">
    <source>
        <dbReference type="Pfam" id="PF01636"/>
    </source>
</evidence>
<reference evidence="2 3" key="1">
    <citation type="journal article" date="2024" name="J. Plant Pathol.">
        <title>Sequence and assembly of the genome of Seiridium unicorne, isolate CBS 538.82, causal agent of cypress canker disease.</title>
        <authorList>
            <person name="Scali E."/>
            <person name="Rocca G.D."/>
            <person name="Danti R."/>
            <person name="Garbelotto M."/>
            <person name="Barberini S."/>
            <person name="Baroncelli R."/>
            <person name="Emiliani G."/>
        </authorList>
    </citation>
    <scope>NUCLEOTIDE SEQUENCE [LARGE SCALE GENOMIC DNA]</scope>
    <source>
        <strain evidence="2 3">BM-138-508</strain>
    </source>
</reference>
<dbReference type="PANTHER" id="PTHR21310">
    <property type="entry name" value="AMINOGLYCOSIDE PHOSPHOTRANSFERASE-RELATED-RELATED"/>
    <property type="match status" value="1"/>
</dbReference>
<dbReference type="InterPro" id="IPR051678">
    <property type="entry name" value="AGP_Transferase"/>
</dbReference>
<gene>
    <name evidence="2" type="ORF">SUNI508_07757</name>
</gene>
<sequence length="216" mass="24522">MQFVSENTSIPVPKVLCAFEHAGRTYIVMERVSGQSLAQGWVGRSKASKAHIHEQLRSIVLQLRSITPPKNIGVANVYGGPVYDQRFPNQSSWGPFKTIQDFHRELRNGIEIEHIQDPSSAADLRELIGFHNQPGKKPVFTHGDLSSLNILARGDEIVGIIDWETAGWMPPYWEYTSAWNVNPQNRFCQEEVGNYLTPMTHELEMEKIRQGYFGDV</sequence>
<dbReference type="EMBL" id="JARVKF010000353">
    <property type="protein sequence ID" value="KAK9418737.1"/>
    <property type="molecule type" value="Genomic_DNA"/>
</dbReference>
<dbReference type="CDD" id="cd05120">
    <property type="entry name" value="APH_ChoK_like"/>
    <property type="match status" value="1"/>
</dbReference>
<dbReference type="Proteomes" id="UP001408356">
    <property type="component" value="Unassembled WGS sequence"/>
</dbReference>
<accession>A0ABR2UW32</accession>
<dbReference type="Gene3D" id="3.90.1200.10">
    <property type="match status" value="1"/>
</dbReference>
<dbReference type="SUPFAM" id="SSF56112">
    <property type="entry name" value="Protein kinase-like (PK-like)"/>
    <property type="match status" value="1"/>
</dbReference>
<dbReference type="InterPro" id="IPR011009">
    <property type="entry name" value="Kinase-like_dom_sf"/>
</dbReference>
<evidence type="ECO:0000313" key="3">
    <source>
        <dbReference type="Proteomes" id="UP001408356"/>
    </source>
</evidence>
<dbReference type="PANTHER" id="PTHR21310:SF55">
    <property type="entry name" value="AMINOGLYCOSIDE PHOSPHOTRANSFERASE DOMAIN-CONTAINING PROTEIN"/>
    <property type="match status" value="1"/>
</dbReference>
<organism evidence="2 3">
    <name type="scientific">Seiridium unicorne</name>
    <dbReference type="NCBI Taxonomy" id="138068"/>
    <lineage>
        <taxon>Eukaryota</taxon>
        <taxon>Fungi</taxon>
        <taxon>Dikarya</taxon>
        <taxon>Ascomycota</taxon>
        <taxon>Pezizomycotina</taxon>
        <taxon>Sordariomycetes</taxon>
        <taxon>Xylariomycetidae</taxon>
        <taxon>Amphisphaeriales</taxon>
        <taxon>Sporocadaceae</taxon>
        <taxon>Seiridium</taxon>
    </lineage>
</organism>
<proteinExistence type="predicted"/>
<dbReference type="InterPro" id="IPR002575">
    <property type="entry name" value="Aminoglycoside_PTrfase"/>
</dbReference>
<comment type="caution">
    <text evidence="2">The sequence shown here is derived from an EMBL/GenBank/DDBJ whole genome shotgun (WGS) entry which is preliminary data.</text>
</comment>
<protein>
    <submittedName>
        <fullName evidence="2">Kinase-like domain-containing protein</fullName>
    </submittedName>
</protein>
<keyword evidence="3" id="KW-1185">Reference proteome</keyword>
<name>A0ABR2UW32_9PEZI</name>